<dbReference type="AlphaFoldDB" id="A0A2B2Q6S7"/>
<dbReference type="RefSeq" id="WP_016764320.1">
    <property type="nucleotide sequence ID" value="NZ_CAXOOG010000233.1"/>
</dbReference>
<feature type="transmembrane region" description="Helical" evidence="1">
    <location>
        <begin position="79"/>
        <end position="97"/>
    </location>
</feature>
<evidence type="ECO:0000256" key="1">
    <source>
        <dbReference type="SAM" id="Phobius"/>
    </source>
</evidence>
<keyword evidence="1" id="KW-1133">Transmembrane helix</keyword>
<reference evidence="2 5" key="2">
    <citation type="submission" date="2023-02" db="EMBL/GenBank/DDBJ databases">
        <authorList>
            <person name="Olszewska D."/>
        </authorList>
    </citation>
    <scope>NUCLEOTIDE SEQUENCE [LARGE SCALE GENOMIC DNA]</scope>
    <source>
        <strain evidence="2 5">FDU301</strain>
    </source>
</reference>
<keyword evidence="1" id="KW-0812">Transmembrane</keyword>
<dbReference type="Proteomes" id="UP001213771">
    <property type="component" value="Unassembled WGS sequence"/>
</dbReference>
<evidence type="ECO:0000313" key="3">
    <source>
        <dbReference type="EMBL" id="PES40650.1"/>
    </source>
</evidence>
<keyword evidence="1" id="KW-0472">Membrane</keyword>
<name>A0A2B2Q6S7_PRIMG</name>
<evidence type="ECO:0000313" key="4">
    <source>
        <dbReference type="Proteomes" id="UP000220341"/>
    </source>
</evidence>
<evidence type="ECO:0000313" key="2">
    <source>
        <dbReference type="EMBL" id="MDD9786180.1"/>
    </source>
</evidence>
<evidence type="ECO:0000313" key="5">
    <source>
        <dbReference type="Proteomes" id="UP001213771"/>
    </source>
</evidence>
<protein>
    <submittedName>
        <fullName evidence="3">Uncharacterized protein</fullName>
    </submittedName>
</protein>
<sequence>MFRIVCAKGVENVEWKSGFDKERELIFAIQRDLDVVTAILLLTGQITIIGVFVTPGAFRVSVGGPITGTSRIEGKDGNVGINIIIDMIDVFLAALLLNNQINVSGAFISSGRFTINVSGPIFGVPKTEPALSELNQSSQFFHRTVSKHFYVNPDLVEKFTKD</sequence>
<dbReference type="Proteomes" id="UP000220341">
    <property type="component" value="Unassembled WGS sequence"/>
</dbReference>
<dbReference type="EMBL" id="NTYW01000006">
    <property type="protein sequence ID" value="PES40650.1"/>
    <property type="molecule type" value="Genomic_DNA"/>
</dbReference>
<proteinExistence type="predicted"/>
<dbReference type="EMBL" id="JARAOX010000219">
    <property type="protein sequence ID" value="MDD9786180.1"/>
    <property type="molecule type" value="Genomic_DNA"/>
</dbReference>
<feature type="transmembrane region" description="Helical" evidence="1">
    <location>
        <begin position="35"/>
        <end position="58"/>
    </location>
</feature>
<accession>A0A2B2Q6S7</accession>
<comment type="caution">
    <text evidence="3">The sequence shown here is derived from an EMBL/GenBank/DDBJ whole genome shotgun (WGS) entry which is preliminary data.</text>
</comment>
<gene>
    <name evidence="3" type="ORF">CN497_07980</name>
    <name evidence="2" type="ORF">PVE99_27820</name>
</gene>
<organism evidence="3 4">
    <name type="scientific">Priestia megaterium</name>
    <name type="common">Bacillus megaterium</name>
    <dbReference type="NCBI Taxonomy" id="1404"/>
    <lineage>
        <taxon>Bacteria</taxon>
        <taxon>Bacillati</taxon>
        <taxon>Bacillota</taxon>
        <taxon>Bacilli</taxon>
        <taxon>Bacillales</taxon>
        <taxon>Bacillaceae</taxon>
        <taxon>Priestia</taxon>
    </lineage>
</organism>
<reference evidence="3 4" key="1">
    <citation type="submission" date="2017-09" db="EMBL/GenBank/DDBJ databases">
        <title>Large-scale bioinformatics analysis of Bacillus genomes uncovers conserved roles of natural products in bacterial physiology.</title>
        <authorList>
            <consortium name="Agbiome Team Llc"/>
            <person name="Bleich R.M."/>
            <person name="Kirk G.J."/>
            <person name="Santa Maria K.C."/>
            <person name="Allen S.E."/>
            <person name="Farag S."/>
            <person name="Shank E.A."/>
            <person name="Bowers A."/>
        </authorList>
    </citation>
    <scope>NUCLEOTIDE SEQUENCE [LARGE SCALE GENOMIC DNA]</scope>
    <source>
        <strain evidence="3 4">AFS003013</strain>
    </source>
</reference>